<name>A0A670J9N3_PODMU</name>
<keyword evidence="4" id="KW-0783">Tetrahydrobiopterin biosynthesis</keyword>
<accession>A0A670J9N3</accession>
<dbReference type="InterPro" id="IPR001533">
    <property type="entry name" value="Pterin_deHydtase"/>
</dbReference>
<reference evidence="6" key="3">
    <citation type="submission" date="2025-09" db="UniProtKB">
        <authorList>
            <consortium name="Ensembl"/>
        </authorList>
    </citation>
    <scope>IDENTIFICATION</scope>
</reference>
<dbReference type="GO" id="GO:0008124">
    <property type="term" value="F:4-alpha-hydroxytetrahydrobiopterin dehydratase activity"/>
    <property type="evidence" value="ECO:0007669"/>
    <property type="project" value="UniProtKB-EC"/>
</dbReference>
<evidence type="ECO:0000256" key="5">
    <source>
        <dbReference type="ARBA" id="ARBA00023239"/>
    </source>
</evidence>
<dbReference type="EC" id="4.2.1.96" evidence="3"/>
<evidence type="ECO:0000256" key="4">
    <source>
        <dbReference type="ARBA" id="ARBA00023007"/>
    </source>
</evidence>
<evidence type="ECO:0000256" key="1">
    <source>
        <dbReference type="ARBA" id="ARBA00001554"/>
    </source>
</evidence>
<reference evidence="6 7" key="1">
    <citation type="journal article" date="2019" name="Proc. Natl. Acad. Sci. U.S.A.">
        <title>Regulatory changes in pterin and carotenoid genes underlie balanced color polymorphisms in the wall lizard.</title>
        <authorList>
            <person name="Andrade P."/>
            <person name="Pinho C."/>
            <person name="Perez I de Lanuza G."/>
            <person name="Afonso S."/>
            <person name="Brejcha J."/>
            <person name="Rubin C.J."/>
            <person name="Wallerman O."/>
            <person name="Pereira P."/>
            <person name="Sabatino S.J."/>
            <person name="Bellati A."/>
            <person name="Pellitteri-Rosa D."/>
            <person name="Bosakova Z."/>
            <person name="Bunikis I."/>
            <person name="Carretero M.A."/>
            <person name="Feiner N."/>
            <person name="Marsik P."/>
            <person name="Pauperio F."/>
            <person name="Salvi D."/>
            <person name="Soler L."/>
            <person name="While G.M."/>
            <person name="Uller T."/>
            <person name="Font E."/>
            <person name="Andersson L."/>
            <person name="Carneiro M."/>
        </authorList>
    </citation>
    <scope>NUCLEOTIDE SEQUENCE</scope>
</reference>
<sequence>FPGVAATYARATPIIITVTKYRKQLIAPLHLENNSYYNGFYKEFHFKDFNQSFGFMDENRGTLQAEKLDQHSLWFNVYYKVHLNLNTHKFAEQVANMLVSKRAKSVVSMQVSCTVIVNLTR</sequence>
<comment type="catalytic activity">
    <reaction evidence="1">
        <text>(4aS,6R)-4a-hydroxy-L-erythro-5,6,7,8-tetrahydrobiopterin = (6R)-L-erythro-6,7-dihydrobiopterin + H2O</text>
        <dbReference type="Rhea" id="RHEA:11920"/>
        <dbReference type="ChEBI" id="CHEBI:15377"/>
        <dbReference type="ChEBI" id="CHEBI:15642"/>
        <dbReference type="ChEBI" id="CHEBI:43120"/>
        <dbReference type="EC" id="4.2.1.96"/>
    </reaction>
</comment>
<evidence type="ECO:0000313" key="6">
    <source>
        <dbReference type="Ensembl" id="ENSPMRP00000021173.1"/>
    </source>
</evidence>
<keyword evidence="7" id="KW-1185">Reference proteome</keyword>
<dbReference type="AlphaFoldDB" id="A0A670J9N3"/>
<dbReference type="Gene3D" id="3.30.1360.20">
    <property type="entry name" value="Transcriptional coactivator/pterin dehydratase"/>
    <property type="match status" value="1"/>
</dbReference>
<comment type="similarity">
    <text evidence="2">Belongs to the pterin-4-alpha-carbinolamine dehydratase family.</text>
</comment>
<dbReference type="Pfam" id="PF01329">
    <property type="entry name" value="Pterin_4a"/>
    <property type="match status" value="1"/>
</dbReference>
<proteinExistence type="inferred from homology"/>
<dbReference type="GO" id="GO:0006729">
    <property type="term" value="P:tetrahydrobiopterin biosynthetic process"/>
    <property type="evidence" value="ECO:0007669"/>
    <property type="project" value="UniProtKB-KW"/>
</dbReference>
<dbReference type="InterPro" id="IPR036428">
    <property type="entry name" value="PCD_sf"/>
</dbReference>
<dbReference type="SUPFAM" id="SSF55248">
    <property type="entry name" value="PCD-like"/>
    <property type="match status" value="1"/>
</dbReference>
<keyword evidence="5" id="KW-0456">Lyase</keyword>
<dbReference type="Proteomes" id="UP000472272">
    <property type="component" value="Chromosome 10"/>
</dbReference>
<evidence type="ECO:0000313" key="7">
    <source>
        <dbReference type="Proteomes" id="UP000472272"/>
    </source>
</evidence>
<protein>
    <recommendedName>
        <fullName evidence="3">4a-hydroxytetrahydrobiopterin dehydratase</fullName>
        <ecNumber evidence="3">4.2.1.96</ecNumber>
    </recommendedName>
</protein>
<evidence type="ECO:0000256" key="2">
    <source>
        <dbReference type="ARBA" id="ARBA00006472"/>
    </source>
</evidence>
<evidence type="ECO:0000256" key="3">
    <source>
        <dbReference type="ARBA" id="ARBA00013252"/>
    </source>
</evidence>
<organism evidence="6 7">
    <name type="scientific">Podarcis muralis</name>
    <name type="common">Wall lizard</name>
    <name type="synonym">Lacerta muralis</name>
    <dbReference type="NCBI Taxonomy" id="64176"/>
    <lineage>
        <taxon>Eukaryota</taxon>
        <taxon>Metazoa</taxon>
        <taxon>Chordata</taxon>
        <taxon>Craniata</taxon>
        <taxon>Vertebrata</taxon>
        <taxon>Euteleostomi</taxon>
        <taxon>Lepidosauria</taxon>
        <taxon>Squamata</taxon>
        <taxon>Bifurcata</taxon>
        <taxon>Unidentata</taxon>
        <taxon>Episquamata</taxon>
        <taxon>Laterata</taxon>
        <taxon>Lacertibaenia</taxon>
        <taxon>Lacertidae</taxon>
        <taxon>Podarcis</taxon>
    </lineage>
</organism>
<reference evidence="6" key="2">
    <citation type="submission" date="2025-08" db="UniProtKB">
        <authorList>
            <consortium name="Ensembl"/>
        </authorList>
    </citation>
    <scope>IDENTIFICATION</scope>
</reference>
<dbReference type="Ensembl" id="ENSPMRT00000022477.1">
    <property type="protein sequence ID" value="ENSPMRP00000021173.1"/>
    <property type="gene ID" value="ENSPMRG00000013750.1"/>
</dbReference>